<gene>
    <name evidence="3" type="ORF">FRACA_480027</name>
</gene>
<protein>
    <submittedName>
        <fullName evidence="3">Uncharacterized protein</fullName>
    </submittedName>
</protein>
<dbReference type="AlphaFoldDB" id="A0A2I2KXZ4"/>
<accession>A0A2I2KXZ4</accession>
<proteinExistence type="predicted"/>
<dbReference type="Proteomes" id="UP000234331">
    <property type="component" value="Unassembled WGS sequence"/>
</dbReference>
<evidence type="ECO:0000313" key="4">
    <source>
        <dbReference type="Proteomes" id="UP000234331"/>
    </source>
</evidence>
<sequence length="287" mass="32332">MSRINGDRPSPRIPTRMDKVRVPLWMLLLAAACKVVWLAVRWGFRHRVAVVVVVGLLLFTHRFGMVGLGALLGGLAVVVLAWARLHPRSLAWLGCWVLGRARLAFVYRWRWQSAMVHTDLAIRMPASTGDQVTFDEVFPRIRTIRSTRAVDVLRVELLPGQTPQKWAEQAEALRHIFRARRCQVHAETFRFVRLHFHRCDPLTPPTATRSCDGGEGFVPARGLPSLARQRSQDAATPHPGGSGGRPPGQHRGCWEGARRATTMRNQRVETRGFEPRTPALQRQCSAN</sequence>
<dbReference type="EMBL" id="FZMO01000423">
    <property type="protein sequence ID" value="SNQ50538.1"/>
    <property type="molecule type" value="Genomic_DNA"/>
</dbReference>
<name>A0A2I2KXZ4_9ACTN</name>
<feature type="region of interest" description="Disordered" evidence="1">
    <location>
        <begin position="227"/>
        <end position="287"/>
    </location>
</feature>
<keyword evidence="2" id="KW-0472">Membrane</keyword>
<keyword evidence="4" id="KW-1185">Reference proteome</keyword>
<feature type="transmembrane region" description="Helical" evidence="2">
    <location>
        <begin position="66"/>
        <end position="83"/>
    </location>
</feature>
<keyword evidence="2" id="KW-0812">Transmembrane</keyword>
<dbReference type="PROSITE" id="PS51257">
    <property type="entry name" value="PROKAR_LIPOPROTEIN"/>
    <property type="match status" value="1"/>
</dbReference>
<keyword evidence="2" id="KW-1133">Transmembrane helix</keyword>
<feature type="transmembrane region" description="Helical" evidence="2">
    <location>
        <begin position="20"/>
        <end position="38"/>
    </location>
</feature>
<evidence type="ECO:0000256" key="2">
    <source>
        <dbReference type="SAM" id="Phobius"/>
    </source>
</evidence>
<evidence type="ECO:0000256" key="1">
    <source>
        <dbReference type="SAM" id="MobiDB-lite"/>
    </source>
</evidence>
<reference evidence="3 4" key="1">
    <citation type="submission" date="2017-06" db="EMBL/GenBank/DDBJ databases">
        <authorList>
            <person name="Kim H.J."/>
            <person name="Triplett B.A."/>
        </authorList>
    </citation>
    <scope>NUCLEOTIDE SEQUENCE [LARGE SCALE GENOMIC DNA]</scope>
    <source>
        <strain evidence="3">FRACA_ARgP5</strain>
    </source>
</reference>
<organism evidence="3 4">
    <name type="scientific">Frankia canadensis</name>
    <dbReference type="NCBI Taxonomy" id="1836972"/>
    <lineage>
        <taxon>Bacteria</taxon>
        <taxon>Bacillati</taxon>
        <taxon>Actinomycetota</taxon>
        <taxon>Actinomycetes</taxon>
        <taxon>Frankiales</taxon>
        <taxon>Frankiaceae</taxon>
        <taxon>Frankia</taxon>
    </lineage>
</organism>
<evidence type="ECO:0000313" key="3">
    <source>
        <dbReference type="EMBL" id="SNQ50538.1"/>
    </source>
</evidence>